<dbReference type="InterPro" id="IPR050238">
    <property type="entry name" value="DNA_Rep/Repair_Clamp_Loader"/>
</dbReference>
<dbReference type="Proteomes" id="UP000591941">
    <property type="component" value="Unassembled WGS sequence"/>
</dbReference>
<protein>
    <submittedName>
        <fullName evidence="1">DNA polymerase-3 subunit delta</fullName>
        <ecNumber evidence="1">2.7.7.7</ecNumber>
    </submittedName>
</protein>
<dbReference type="GO" id="GO:0003887">
    <property type="term" value="F:DNA-directed DNA polymerase activity"/>
    <property type="evidence" value="ECO:0007669"/>
    <property type="project" value="UniProtKB-EC"/>
</dbReference>
<dbReference type="EC" id="2.7.7.7" evidence="1"/>
<accession>A0A841R5E1</accession>
<keyword evidence="1" id="KW-0808">Transferase</keyword>
<name>A0A841R5E1_9FIRM</name>
<dbReference type="EMBL" id="JACHHI010000007">
    <property type="protein sequence ID" value="MBB6478280.1"/>
    <property type="molecule type" value="Genomic_DNA"/>
</dbReference>
<dbReference type="Gene3D" id="3.40.50.300">
    <property type="entry name" value="P-loop containing nucleotide triphosphate hydrolases"/>
    <property type="match status" value="1"/>
</dbReference>
<evidence type="ECO:0000313" key="2">
    <source>
        <dbReference type="Proteomes" id="UP000591941"/>
    </source>
</evidence>
<dbReference type="Pfam" id="PF13177">
    <property type="entry name" value="DNA_pol3_delta2"/>
    <property type="match status" value="1"/>
</dbReference>
<dbReference type="RefSeq" id="WP_159823308.1">
    <property type="nucleotide sequence ID" value="NZ_CABWNB010000005.1"/>
</dbReference>
<dbReference type="AlphaFoldDB" id="A0A841R5E1"/>
<reference evidence="1 2" key="1">
    <citation type="submission" date="2020-08" db="EMBL/GenBank/DDBJ databases">
        <title>Genomic Encyclopedia of Type Strains, Phase IV (KMG-IV): sequencing the most valuable type-strain genomes for metagenomic binning, comparative biology and taxonomic classification.</title>
        <authorList>
            <person name="Goeker M."/>
        </authorList>
    </citation>
    <scope>NUCLEOTIDE SEQUENCE [LARGE SCALE GENOMIC DNA]</scope>
    <source>
        <strain evidence="1 2">DSM 21255</strain>
    </source>
</reference>
<dbReference type="PANTHER" id="PTHR11669">
    <property type="entry name" value="REPLICATION FACTOR C / DNA POLYMERASE III GAMMA-TAU SUBUNIT"/>
    <property type="match status" value="1"/>
</dbReference>
<dbReference type="GO" id="GO:0009360">
    <property type="term" value="C:DNA polymerase III complex"/>
    <property type="evidence" value="ECO:0007669"/>
    <property type="project" value="TreeGrafter"/>
</dbReference>
<evidence type="ECO:0000313" key="1">
    <source>
        <dbReference type="EMBL" id="MBB6478280.1"/>
    </source>
</evidence>
<organism evidence="1 2">
    <name type="scientific">Negativicoccus succinicivorans</name>
    <dbReference type="NCBI Taxonomy" id="620903"/>
    <lineage>
        <taxon>Bacteria</taxon>
        <taxon>Bacillati</taxon>
        <taxon>Bacillota</taxon>
        <taxon>Negativicutes</taxon>
        <taxon>Veillonellales</taxon>
        <taxon>Veillonellaceae</taxon>
        <taxon>Negativicoccus</taxon>
    </lineage>
</organism>
<keyword evidence="2" id="KW-1185">Reference proteome</keyword>
<dbReference type="OrthoDB" id="9810148at2"/>
<proteinExistence type="predicted"/>
<keyword evidence="1" id="KW-0548">Nucleotidyltransferase</keyword>
<comment type="caution">
    <text evidence="1">The sequence shown here is derived from an EMBL/GenBank/DDBJ whole genome shotgun (WGS) entry which is preliminary data.</text>
</comment>
<dbReference type="GeneID" id="93486604"/>
<gene>
    <name evidence="1" type="ORF">HNR45_001351</name>
</gene>
<dbReference type="InterPro" id="IPR027417">
    <property type="entry name" value="P-loop_NTPase"/>
</dbReference>
<dbReference type="PANTHER" id="PTHR11669:SF8">
    <property type="entry name" value="DNA POLYMERASE III SUBUNIT DELTA"/>
    <property type="match status" value="1"/>
</dbReference>
<dbReference type="SUPFAM" id="SSF52540">
    <property type="entry name" value="P-loop containing nucleoside triphosphate hydrolases"/>
    <property type="match status" value="1"/>
</dbReference>
<sequence>MSTEIPAHPAIWSRLQTERQSGRLPHALLFVGAAGLGKAATAWQLAERILGRELRVTPADELPKDTFYLADEADFFRVSPQGSEIKISQIRAVEKALSRTHTGARVVILQAVDRLNVTAANALLKTLEEPPENTYFILLAQSDAGLLPTIRSRVVRYAFTAYDARTFAAWLATKQRSAKEARMLFAVSEGNPGLAVALLQGDLKASADAALTFFETLGASATPYLDLSALWQAHERAELSIYIHWLEWVAHDLAILITTNDATLLRLPFAENRLRKITADWDATTILEVTPILREALRANELYMATKLIGDMVILELNTLAERSRHANRSRSTF</sequence>
<dbReference type="GO" id="GO:0006261">
    <property type="term" value="P:DNA-templated DNA replication"/>
    <property type="evidence" value="ECO:0007669"/>
    <property type="project" value="TreeGrafter"/>
</dbReference>